<comment type="caution">
    <text evidence="1">The sequence shown here is derived from an EMBL/GenBank/DDBJ whole genome shotgun (WGS) entry which is preliminary data.</text>
</comment>
<organism evidence="1 2">
    <name type="scientific">Segatella copri</name>
    <dbReference type="NCBI Taxonomy" id="165179"/>
    <lineage>
        <taxon>Bacteria</taxon>
        <taxon>Pseudomonadati</taxon>
        <taxon>Bacteroidota</taxon>
        <taxon>Bacteroidia</taxon>
        <taxon>Bacteroidales</taxon>
        <taxon>Prevotellaceae</taxon>
        <taxon>Segatella</taxon>
    </lineage>
</organism>
<name>A0AAW5V118_9BACT</name>
<dbReference type="EMBL" id="JAPDUM010000004">
    <property type="protein sequence ID" value="MCW4166612.1"/>
    <property type="molecule type" value="Genomic_DNA"/>
</dbReference>
<proteinExistence type="predicted"/>
<protein>
    <submittedName>
        <fullName evidence="1">Uncharacterized protein</fullName>
    </submittedName>
</protein>
<gene>
    <name evidence="1" type="ORF">ONS98_15665</name>
</gene>
<evidence type="ECO:0000313" key="2">
    <source>
        <dbReference type="Proteomes" id="UP001209476"/>
    </source>
</evidence>
<evidence type="ECO:0000313" key="1">
    <source>
        <dbReference type="EMBL" id="MCW4166612.1"/>
    </source>
</evidence>
<sequence>MTQNLIGNPVEADAVIDLIKQKPSTVYQHVVNIAKETLCLLDFLSLAVIKVKFLLTAK</sequence>
<reference evidence="1" key="1">
    <citation type="submission" date="2022-11" db="EMBL/GenBank/DDBJ databases">
        <title>Genomic repertoires linked with pathogenic potency of arthritogenic Prevotella copri isolated from the gut of rheumatoid arthritis patients.</title>
        <authorList>
            <person name="Nii T."/>
            <person name="Maeda Y."/>
            <person name="Motooka D."/>
            <person name="Naito M."/>
            <person name="Matsumoto Y."/>
            <person name="Ogawa T."/>
            <person name="Oguro-Igashira E."/>
            <person name="Kishikawa T."/>
            <person name="Yamashita M."/>
            <person name="Koizumi S."/>
            <person name="Kurakawa T."/>
            <person name="Okumura R."/>
            <person name="Kayama H."/>
            <person name="Murakami M."/>
            <person name="Sakaguchi T."/>
            <person name="Das B."/>
            <person name="Nakamura S."/>
            <person name="Okada Y."/>
            <person name="Kumanogoh A."/>
            <person name="Takeda K."/>
        </authorList>
    </citation>
    <scope>NUCLEOTIDE SEQUENCE</scope>
    <source>
        <strain evidence="1">RA-N001-16</strain>
    </source>
</reference>
<dbReference type="Proteomes" id="UP001209476">
    <property type="component" value="Unassembled WGS sequence"/>
</dbReference>
<dbReference type="AlphaFoldDB" id="A0AAW5V118"/>
<accession>A0AAW5V118</accession>